<feature type="binding site" evidence="9">
    <location>
        <position position="194"/>
    </location>
    <ligand>
        <name>Zn(2+)</name>
        <dbReference type="ChEBI" id="CHEBI:29105"/>
        <note>catalytic</note>
    </ligand>
</feature>
<dbReference type="RefSeq" id="WP_173036805.1">
    <property type="nucleotide sequence ID" value="NZ_AP022870.1"/>
</dbReference>
<proteinExistence type="inferred from homology"/>
<feature type="binding site" evidence="9">
    <location>
        <position position="123"/>
    </location>
    <ligand>
        <name>Zn(2+)</name>
        <dbReference type="ChEBI" id="CHEBI:29105"/>
        <note>catalytic</note>
    </ligand>
</feature>
<dbReference type="PANTHER" id="PTHR43126">
    <property type="entry name" value="D-ALANYL-D-ALANINE DIPEPTIDASE"/>
    <property type="match status" value="1"/>
</dbReference>
<reference evidence="10 11" key="1">
    <citation type="submission" date="2020-03" db="EMBL/GenBank/DDBJ databases">
        <title>Whole genome shotgun sequence of Phytohabitans flavus NBRC 107702.</title>
        <authorList>
            <person name="Komaki H."/>
            <person name="Tamura T."/>
        </authorList>
    </citation>
    <scope>NUCLEOTIDE SEQUENCE [LARGE SCALE GENOMIC DNA]</scope>
    <source>
        <strain evidence="10 11">NBRC 107702</strain>
    </source>
</reference>
<protein>
    <recommendedName>
        <fullName evidence="9">D-alanyl-D-alanine dipeptidase</fullName>
        <shortName evidence="9">D-Ala-D-Ala dipeptidase</shortName>
        <ecNumber evidence="9">3.4.13.22</ecNumber>
    </recommendedName>
</protein>
<dbReference type="InterPro" id="IPR000755">
    <property type="entry name" value="A_A_dipeptidase"/>
</dbReference>
<dbReference type="CDD" id="cd14843">
    <property type="entry name" value="D-Ala-D-Ala_dipeptidase_like"/>
    <property type="match status" value="1"/>
</dbReference>
<keyword evidence="5 9" id="KW-0862">Zinc</keyword>
<dbReference type="HAMAP" id="MF_01924">
    <property type="entry name" value="A_A_dipeptidase"/>
    <property type="match status" value="1"/>
</dbReference>
<dbReference type="EC" id="3.4.13.22" evidence="9"/>
<dbReference type="Proteomes" id="UP000502508">
    <property type="component" value="Chromosome"/>
</dbReference>
<keyword evidence="4 9" id="KW-0378">Hydrolase</keyword>
<keyword evidence="3 9" id="KW-0479">Metal-binding</keyword>
<feature type="binding site" evidence="9">
    <location>
        <position position="130"/>
    </location>
    <ligand>
        <name>Zn(2+)</name>
        <dbReference type="ChEBI" id="CHEBI:29105"/>
        <note>catalytic</note>
    </ligand>
</feature>
<comment type="similarity">
    <text evidence="9">Belongs to the peptidase M15D family.</text>
</comment>
<dbReference type="InterPro" id="IPR009045">
    <property type="entry name" value="Zn_M74/Hedgehog-like"/>
</dbReference>
<dbReference type="GO" id="GO:0160237">
    <property type="term" value="F:D-Ala-D-Ala dipeptidase activity"/>
    <property type="evidence" value="ECO:0007669"/>
    <property type="project" value="UniProtKB-EC"/>
</dbReference>
<dbReference type="GO" id="GO:0008270">
    <property type="term" value="F:zinc ion binding"/>
    <property type="evidence" value="ECO:0007669"/>
    <property type="project" value="UniProtKB-UniRule"/>
</dbReference>
<name>A0A6F8XSY8_9ACTN</name>
<reference evidence="10 11" key="2">
    <citation type="submission" date="2020-03" db="EMBL/GenBank/DDBJ databases">
        <authorList>
            <person name="Ichikawa N."/>
            <person name="Kimura A."/>
            <person name="Kitahashi Y."/>
            <person name="Uohara A."/>
        </authorList>
    </citation>
    <scope>NUCLEOTIDE SEQUENCE [LARGE SCALE GENOMIC DNA]</scope>
    <source>
        <strain evidence="10 11">NBRC 107702</strain>
    </source>
</reference>
<sequence length="227" mass="25156">MTADTAVLLSDPRIAAIPVGDSDEPLTDLNDVPEVRLDGRYADAAGAYGHLRKGVLARLLDAHRLLPDGLRFLVTEGYRPLDRQQAIFDGYRDELRQRHPEWEDERLFVEASKFVSPVGVAPHSTGGALDLTLVADDGEELDMGTPIDATPLASDNACFTAATNISLQAQRHRRILSTALTRVGFVNYPTEWWHWSFGDRYWAFVTHASKTQYGPIAFTPATHKNGN</sequence>
<dbReference type="GO" id="GO:0006508">
    <property type="term" value="P:proteolysis"/>
    <property type="evidence" value="ECO:0007669"/>
    <property type="project" value="UniProtKB-KW"/>
</dbReference>
<dbReference type="GO" id="GO:0008237">
    <property type="term" value="F:metallopeptidase activity"/>
    <property type="evidence" value="ECO:0007669"/>
    <property type="project" value="UniProtKB-KW"/>
</dbReference>
<evidence type="ECO:0000256" key="2">
    <source>
        <dbReference type="ARBA" id="ARBA00022670"/>
    </source>
</evidence>
<dbReference type="EMBL" id="AP022870">
    <property type="protein sequence ID" value="BCB76861.1"/>
    <property type="molecule type" value="Genomic_DNA"/>
</dbReference>
<gene>
    <name evidence="10" type="ORF">Pflav_032710</name>
</gene>
<organism evidence="10 11">
    <name type="scientific">Phytohabitans flavus</name>
    <dbReference type="NCBI Taxonomy" id="1076124"/>
    <lineage>
        <taxon>Bacteria</taxon>
        <taxon>Bacillati</taxon>
        <taxon>Actinomycetota</taxon>
        <taxon>Actinomycetes</taxon>
        <taxon>Micromonosporales</taxon>
        <taxon>Micromonosporaceae</taxon>
    </lineage>
</organism>
<evidence type="ECO:0000256" key="4">
    <source>
        <dbReference type="ARBA" id="ARBA00022801"/>
    </source>
</evidence>
<evidence type="ECO:0000256" key="5">
    <source>
        <dbReference type="ARBA" id="ARBA00022833"/>
    </source>
</evidence>
<dbReference type="Gene3D" id="3.30.1380.10">
    <property type="match status" value="1"/>
</dbReference>
<dbReference type="SUPFAM" id="SSF55166">
    <property type="entry name" value="Hedgehog/DD-peptidase"/>
    <property type="match status" value="1"/>
</dbReference>
<accession>A0A6F8XSY8</accession>
<evidence type="ECO:0000313" key="11">
    <source>
        <dbReference type="Proteomes" id="UP000502508"/>
    </source>
</evidence>
<evidence type="ECO:0000256" key="3">
    <source>
        <dbReference type="ARBA" id="ARBA00022723"/>
    </source>
</evidence>
<keyword evidence="11" id="KW-1185">Reference proteome</keyword>
<evidence type="ECO:0000313" key="10">
    <source>
        <dbReference type="EMBL" id="BCB76861.1"/>
    </source>
</evidence>
<dbReference type="KEGG" id="pfla:Pflav_032710"/>
<evidence type="ECO:0000256" key="7">
    <source>
        <dbReference type="ARBA" id="ARBA00023049"/>
    </source>
</evidence>
<dbReference type="GO" id="GO:0071555">
    <property type="term" value="P:cell wall organization"/>
    <property type="evidence" value="ECO:0007669"/>
    <property type="project" value="UniProtKB-KW"/>
</dbReference>
<evidence type="ECO:0000256" key="1">
    <source>
        <dbReference type="ARBA" id="ARBA00001362"/>
    </source>
</evidence>
<feature type="active site" description="Proton donor/acceptor" evidence="9">
    <location>
        <position position="191"/>
    </location>
</feature>
<evidence type="ECO:0000256" key="9">
    <source>
        <dbReference type="HAMAP-Rule" id="MF_01924"/>
    </source>
</evidence>
<dbReference type="AlphaFoldDB" id="A0A6F8XSY8"/>
<keyword evidence="6 9" id="KW-0224">Dipeptidase</keyword>
<feature type="site" description="Transition state stabilizer" evidence="9">
    <location>
        <position position="79"/>
    </location>
</feature>
<keyword evidence="8" id="KW-0961">Cell wall biogenesis/degradation</keyword>
<keyword evidence="2 9" id="KW-0645">Protease</keyword>
<comment type="cofactor">
    <cofactor evidence="9">
        <name>Zn(2+)</name>
        <dbReference type="ChEBI" id="CHEBI:29105"/>
    </cofactor>
    <text evidence="9">Binds 1 zinc ion per subunit.</text>
</comment>
<evidence type="ECO:0000256" key="6">
    <source>
        <dbReference type="ARBA" id="ARBA00022997"/>
    </source>
</evidence>
<dbReference type="PANTHER" id="PTHR43126:SF2">
    <property type="entry name" value="D-ALANYL-D-ALANINE DIPEPTIDASE"/>
    <property type="match status" value="1"/>
</dbReference>
<comment type="catalytic activity">
    <reaction evidence="1 9">
        <text>D-alanyl-D-alanine + H2O = 2 D-alanine</text>
        <dbReference type="Rhea" id="RHEA:20661"/>
        <dbReference type="ChEBI" id="CHEBI:15377"/>
        <dbReference type="ChEBI" id="CHEBI:57416"/>
        <dbReference type="ChEBI" id="CHEBI:57822"/>
        <dbReference type="EC" id="3.4.13.22"/>
    </reaction>
</comment>
<evidence type="ECO:0000256" key="8">
    <source>
        <dbReference type="ARBA" id="ARBA00023316"/>
    </source>
</evidence>
<comment type="function">
    <text evidence="9">Catalyzes hydrolysis of the D-alanyl-D-alanine dipeptide.</text>
</comment>
<dbReference type="Pfam" id="PF01427">
    <property type="entry name" value="Peptidase_M15"/>
    <property type="match status" value="1"/>
</dbReference>
<keyword evidence="7 9" id="KW-0482">Metalloprotease</keyword>